<evidence type="ECO:0000313" key="3">
    <source>
        <dbReference type="Proteomes" id="UP001139179"/>
    </source>
</evidence>
<dbReference type="Gene3D" id="3.40.190.10">
    <property type="entry name" value="Periplasmic binding protein-like II"/>
    <property type="match status" value="2"/>
</dbReference>
<accession>A0A9X2DPK6</accession>
<organism evidence="2 3">
    <name type="scientific">Halalkalibacter oceani</name>
    <dbReference type="NCBI Taxonomy" id="1653776"/>
    <lineage>
        <taxon>Bacteria</taxon>
        <taxon>Bacillati</taxon>
        <taxon>Bacillota</taxon>
        <taxon>Bacilli</taxon>
        <taxon>Bacillales</taxon>
        <taxon>Bacillaceae</taxon>
        <taxon>Halalkalibacter</taxon>
    </lineage>
</organism>
<dbReference type="InterPro" id="IPR011852">
    <property type="entry name" value="TRAP_TAXI"/>
</dbReference>
<keyword evidence="1" id="KW-0732">Signal</keyword>
<dbReference type="PANTHER" id="PTHR42941:SF1">
    <property type="entry name" value="SLL1037 PROTEIN"/>
    <property type="match status" value="1"/>
</dbReference>
<dbReference type="Pfam" id="PF16868">
    <property type="entry name" value="NMT1_3"/>
    <property type="match status" value="1"/>
</dbReference>
<evidence type="ECO:0000313" key="2">
    <source>
        <dbReference type="EMBL" id="MCM3714331.1"/>
    </source>
</evidence>
<keyword evidence="3" id="KW-1185">Reference proteome</keyword>
<dbReference type="EMBL" id="JAMBOL010000006">
    <property type="protein sequence ID" value="MCM3714331.1"/>
    <property type="molecule type" value="Genomic_DNA"/>
</dbReference>
<proteinExistence type="predicted"/>
<dbReference type="PANTHER" id="PTHR42941">
    <property type="entry name" value="SLL1037 PROTEIN"/>
    <property type="match status" value="1"/>
</dbReference>
<dbReference type="AlphaFoldDB" id="A0A9X2DPK6"/>
<dbReference type="RefSeq" id="WP_251223121.1">
    <property type="nucleotide sequence ID" value="NZ_JAMBOL010000006.1"/>
</dbReference>
<reference evidence="2" key="1">
    <citation type="submission" date="2022-05" db="EMBL/GenBank/DDBJ databases">
        <title>Comparative Genomics of Spacecraft Associated Microbes.</title>
        <authorList>
            <person name="Tran M.T."/>
            <person name="Wright A."/>
            <person name="Seuylemezian A."/>
            <person name="Eisen J."/>
            <person name="Coil D."/>
        </authorList>
    </citation>
    <scope>NUCLEOTIDE SEQUENCE</scope>
    <source>
        <strain evidence="2">214.1.1</strain>
    </source>
</reference>
<dbReference type="Proteomes" id="UP001139179">
    <property type="component" value="Unassembled WGS sequence"/>
</dbReference>
<dbReference type="CDD" id="cd13520">
    <property type="entry name" value="PBP2_TAXI_TRAP"/>
    <property type="match status" value="1"/>
</dbReference>
<dbReference type="PROSITE" id="PS51257">
    <property type="entry name" value="PROKAR_LIPOPROTEIN"/>
    <property type="match status" value="1"/>
</dbReference>
<dbReference type="NCBIfam" id="TIGR02122">
    <property type="entry name" value="TRAP_TAXI"/>
    <property type="match status" value="1"/>
</dbReference>
<feature type="signal peptide" evidence="1">
    <location>
        <begin position="1"/>
        <end position="27"/>
    </location>
</feature>
<evidence type="ECO:0000256" key="1">
    <source>
        <dbReference type="SAM" id="SignalP"/>
    </source>
</evidence>
<sequence length="336" mass="36020">MKFKKTMLVILGLVGGFLLGACGQESAEEINGSGNSGLTDINIATATTGGAYYPIGNTLANLWSNHIDNIRVSAQSTQGTPNNIELLKRGEVQIAIGQSGVIYDAYQGAGTYTESHEHLRTITNLYPNYIHFLVNNEGDVKTIEDLDGKRFIPGAIGSAADVNSTEILEAYGLGYGEGGSIKADFVGFNEAAEAMKNRQTDAIMISGGLPTPAVVDLANSTDIGILPIEEDKRKAVIEKNPTYVSVTLPGGTYKGVDEDIPTLGVSNILFTHEDLDEDLVYNLTKSIYENIEEVQGSHNAIAAMELELALEGLTAPLHEGAKRYYQEQGLDTSEVE</sequence>
<feature type="chain" id="PRO_5040899133" evidence="1">
    <location>
        <begin position="28"/>
        <end position="336"/>
    </location>
</feature>
<dbReference type="SUPFAM" id="SSF53850">
    <property type="entry name" value="Periplasmic binding protein-like II"/>
    <property type="match status" value="1"/>
</dbReference>
<comment type="caution">
    <text evidence="2">The sequence shown here is derived from an EMBL/GenBank/DDBJ whole genome shotgun (WGS) entry which is preliminary data.</text>
</comment>
<gene>
    <name evidence="2" type="ORF">M3202_09550</name>
</gene>
<protein>
    <submittedName>
        <fullName evidence="2">TAXI family TRAP transporter solute-binding subunit</fullName>
    </submittedName>
</protein>
<name>A0A9X2DPK6_9BACI</name>